<feature type="transmembrane region" description="Helical" evidence="1">
    <location>
        <begin position="290"/>
        <end position="313"/>
    </location>
</feature>
<feature type="transmembrane region" description="Helical" evidence="1">
    <location>
        <begin position="233"/>
        <end position="254"/>
    </location>
</feature>
<feature type="transmembrane region" description="Helical" evidence="1">
    <location>
        <begin position="361"/>
        <end position="382"/>
    </location>
</feature>
<keyword evidence="1" id="KW-0812">Transmembrane</keyword>
<feature type="transmembrane region" description="Helical" evidence="1">
    <location>
        <begin position="462"/>
        <end position="484"/>
    </location>
</feature>
<feature type="transmembrane region" description="Helical" evidence="1">
    <location>
        <begin position="52"/>
        <end position="74"/>
    </location>
</feature>
<feature type="transmembrane region" description="Helical" evidence="1">
    <location>
        <begin position="524"/>
        <end position="543"/>
    </location>
</feature>
<feature type="transmembrane region" description="Helical" evidence="1">
    <location>
        <begin position="496"/>
        <end position="517"/>
    </location>
</feature>
<protein>
    <recommendedName>
        <fullName evidence="4">Glycosyltransferase RgtA/B/C/D-like domain-containing protein</fullName>
    </recommendedName>
</protein>
<gene>
    <name evidence="2" type="ORF">LARV_00141</name>
</gene>
<evidence type="ECO:0000313" key="3">
    <source>
        <dbReference type="Proteomes" id="UP000055060"/>
    </source>
</evidence>
<reference evidence="2" key="1">
    <citation type="submission" date="2015-07" db="EMBL/GenBank/DDBJ databases">
        <title>Draft Genome Sequences of Anaerolinea thermolimosa IMO-1, Bellilinea caldifistulae GOMI-1, Leptolinea tardivitalis YMTK-2, Levilinea saccharolytica KIBI-1,Longilinea arvoryzae KOME-1, Previously Described as Members of the Anaerolineaceae (Chloroflexi).</title>
        <authorList>
            <person name="Sekiguchi Y."/>
            <person name="Ohashi A."/>
            <person name="Matsuura N."/>
            <person name="Tourlousse M.D."/>
        </authorList>
    </citation>
    <scope>NUCLEOTIDE SEQUENCE [LARGE SCALE GENOMIC DNA]</scope>
    <source>
        <strain evidence="2">KOME-1</strain>
    </source>
</reference>
<feature type="transmembrane region" description="Helical" evidence="1">
    <location>
        <begin position="12"/>
        <end position="36"/>
    </location>
</feature>
<feature type="transmembrane region" description="Helical" evidence="1">
    <location>
        <begin position="322"/>
        <end position="355"/>
    </location>
</feature>
<evidence type="ECO:0000313" key="2">
    <source>
        <dbReference type="EMBL" id="GAP12406.1"/>
    </source>
</evidence>
<dbReference type="STRING" id="360412.LARV_00141"/>
<keyword evidence="1" id="KW-1133">Transmembrane helix</keyword>
<sequence>MPSSLIQSKKIGWIFRLASFFFVLVGIFIGVCAIRAPKFGVDLDGRWGPYRLLLAGAGAAMLLLGLLPGLAILWRRFFYDIWQSHLAGAWHASRSCRRLRAILATVKSWRPLAWWAENPARSGGISAVFLFTLCAVIYFWYATVGYGFDNSKFPSYYQMLADAFRHGQTALLVEPDPALAQLKNPYDFSQREHIHYLWDVSYYNGKYYLYWGPSPVLGQWLLEAISPLPIGDAYLMTFYAVILTGVLFGILFSIWRRFFSRASSGAFGLILIAVGFSNPILWLVSRPATYEISIIAGQFYLLAGLWAGLPLLLGDSTKTGRLILAGLGWALAVLARSTLAIPVIFLGIFCAWRLIHQKNNIWRRLFAVGIPLALGAGFLFFYNYIRFDSPFEFGIHYQLTSFSQFNDAEKMFQPRYIPINFFNYFFNPINVMPEFPFIEPIPATITFKGIGINAPDNYSGQWLSGLLISIPFLYFLSVIIAQIFCPKARAKLASPMRTLIGILCITALLELGMVHFFFSSSMRYAMDSIPTLLILAGMGAWSLLEWAQHAPHRVWVPWMLTVLVFLNAAIGLLLGFSGENRVFARLNPALFAQLSAWFRF</sequence>
<dbReference type="AlphaFoldDB" id="A0A0S7BDI5"/>
<name>A0A0S7BDI5_9CHLR</name>
<evidence type="ECO:0000256" key="1">
    <source>
        <dbReference type="SAM" id="Phobius"/>
    </source>
</evidence>
<evidence type="ECO:0008006" key="4">
    <source>
        <dbReference type="Google" id="ProtNLM"/>
    </source>
</evidence>
<organism evidence="2">
    <name type="scientific">Longilinea arvoryzae</name>
    <dbReference type="NCBI Taxonomy" id="360412"/>
    <lineage>
        <taxon>Bacteria</taxon>
        <taxon>Bacillati</taxon>
        <taxon>Chloroflexota</taxon>
        <taxon>Anaerolineae</taxon>
        <taxon>Anaerolineales</taxon>
        <taxon>Anaerolineaceae</taxon>
        <taxon>Longilinea</taxon>
    </lineage>
</organism>
<keyword evidence="3" id="KW-1185">Reference proteome</keyword>
<feature type="transmembrane region" description="Helical" evidence="1">
    <location>
        <begin position="266"/>
        <end position="284"/>
    </location>
</feature>
<feature type="transmembrane region" description="Helical" evidence="1">
    <location>
        <begin position="555"/>
        <end position="576"/>
    </location>
</feature>
<dbReference type="Proteomes" id="UP000055060">
    <property type="component" value="Unassembled WGS sequence"/>
</dbReference>
<accession>A0A0S7BDI5</accession>
<keyword evidence="1" id="KW-0472">Membrane</keyword>
<feature type="transmembrane region" description="Helical" evidence="1">
    <location>
        <begin position="127"/>
        <end position="148"/>
    </location>
</feature>
<dbReference type="EMBL" id="DF967972">
    <property type="protein sequence ID" value="GAP12406.1"/>
    <property type="molecule type" value="Genomic_DNA"/>
</dbReference>
<proteinExistence type="predicted"/>